<evidence type="ECO:0000256" key="1">
    <source>
        <dbReference type="SAM" id="MobiDB-lite"/>
    </source>
</evidence>
<dbReference type="Proteomes" id="UP000237347">
    <property type="component" value="Unassembled WGS sequence"/>
</dbReference>
<dbReference type="EMBL" id="PKMF04000084">
    <property type="protein sequence ID" value="KAK7851708.1"/>
    <property type="molecule type" value="Genomic_DNA"/>
</dbReference>
<accession>A0AAW0LKZ2</accession>
<name>A0AAW0LKZ2_QUESU</name>
<protein>
    <submittedName>
        <fullName evidence="2">Uncharacterized protein</fullName>
    </submittedName>
</protein>
<dbReference type="AlphaFoldDB" id="A0AAW0LKZ2"/>
<organism evidence="2 3">
    <name type="scientific">Quercus suber</name>
    <name type="common">Cork oak</name>
    <dbReference type="NCBI Taxonomy" id="58331"/>
    <lineage>
        <taxon>Eukaryota</taxon>
        <taxon>Viridiplantae</taxon>
        <taxon>Streptophyta</taxon>
        <taxon>Embryophyta</taxon>
        <taxon>Tracheophyta</taxon>
        <taxon>Spermatophyta</taxon>
        <taxon>Magnoliopsida</taxon>
        <taxon>eudicotyledons</taxon>
        <taxon>Gunneridae</taxon>
        <taxon>Pentapetalae</taxon>
        <taxon>rosids</taxon>
        <taxon>fabids</taxon>
        <taxon>Fagales</taxon>
        <taxon>Fagaceae</taxon>
        <taxon>Quercus</taxon>
    </lineage>
</organism>
<comment type="caution">
    <text evidence="2">The sequence shown here is derived from an EMBL/GenBank/DDBJ whole genome shotgun (WGS) entry which is preliminary data.</text>
</comment>
<proteinExistence type="predicted"/>
<feature type="region of interest" description="Disordered" evidence="1">
    <location>
        <begin position="32"/>
        <end position="78"/>
    </location>
</feature>
<gene>
    <name evidence="2" type="ORF">CFP56_041296</name>
</gene>
<reference evidence="2 3" key="1">
    <citation type="journal article" date="2018" name="Sci. Data">
        <title>The draft genome sequence of cork oak.</title>
        <authorList>
            <person name="Ramos A.M."/>
            <person name="Usie A."/>
            <person name="Barbosa P."/>
            <person name="Barros P.M."/>
            <person name="Capote T."/>
            <person name="Chaves I."/>
            <person name="Simoes F."/>
            <person name="Abreu I."/>
            <person name="Carrasquinho I."/>
            <person name="Faro C."/>
            <person name="Guimaraes J.B."/>
            <person name="Mendonca D."/>
            <person name="Nobrega F."/>
            <person name="Rodrigues L."/>
            <person name="Saibo N.J.M."/>
            <person name="Varela M.C."/>
            <person name="Egas C."/>
            <person name="Matos J."/>
            <person name="Miguel C.M."/>
            <person name="Oliveira M.M."/>
            <person name="Ricardo C.P."/>
            <person name="Goncalves S."/>
        </authorList>
    </citation>
    <scope>NUCLEOTIDE SEQUENCE [LARGE SCALE GENOMIC DNA]</scope>
    <source>
        <strain evidence="3">cv. HL8</strain>
    </source>
</reference>
<evidence type="ECO:0000313" key="3">
    <source>
        <dbReference type="Proteomes" id="UP000237347"/>
    </source>
</evidence>
<feature type="compositionally biased region" description="Basic and acidic residues" evidence="1">
    <location>
        <begin position="53"/>
        <end position="66"/>
    </location>
</feature>
<sequence>MKLSIPLKSGKFLSLRLKFWCNFAVLTRGEQSDIGADPTDRRQSNCTTSVTDRLSRGRRSNEESHSDAGAVLPSELQL</sequence>
<keyword evidence="3" id="KW-1185">Reference proteome</keyword>
<evidence type="ECO:0000313" key="2">
    <source>
        <dbReference type="EMBL" id="KAK7851708.1"/>
    </source>
</evidence>